<name>A0A150SCC1_SORCE</name>
<comment type="caution">
    <text evidence="1">The sequence shown here is derived from an EMBL/GenBank/DDBJ whole genome shotgun (WGS) entry which is preliminary data.</text>
</comment>
<protein>
    <submittedName>
        <fullName evidence="1">Uncharacterized protein</fullName>
    </submittedName>
</protein>
<evidence type="ECO:0000313" key="2">
    <source>
        <dbReference type="Proteomes" id="UP000075515"/>
    </source>
</evidence>
<dbReference type="Proteomes" id="UP000075515">
    <property type="component" value="Unassembled WGS sequence"/>
</dbReference>
<gene>
    <name evidence="1" type="ORF">BE18_17355</name>
</gene>
<evidence type="ECO:0000313" key="1">
    <source>
        <dbReference type="EMBL" id="KYF94480.1"/>
    </source>
</evidence>
<sequence>MGIDFTALLDHSLSWDELYRLPELLDARFGFPAAALDVHLDLDGAPRPWRWDRDPLYSNVAEELFEKGHLSLSGPGGFSATVFRTGLELTHPARWRSFVFEPHVRDGLREATRVMATILRSTTIIYAPDSSHPTSGGSDLLFDGGSFGDVLRWFAERIGPPASGPQELAGAEVETSETGYLVERVSG</sequence>
<reference evidence="1 2" key="1">
    <citation type="submission" date="2014-02" db="EMBL/GenBank/DDBJ databases">
        <title>The small core and large imbalanced accessory genome model reveals a collaborative survival strategy of Sorangium cellulosum strains in nature.</title>
        <authorList>
            <person name="Han K."/>
            <person name="Peng R."/>
            <person name="Blom J."/>
            <person name="Li Y.-Z."/>
        </authorList>
    </citation>
    <scope>NUCLEOTIDE SEQUENCE [LARGE SCALE GENOMIC DNA]</scope>
    <source>
        <strain evidence="1 2">So0149</strain>
    </source>
</reference>
<proteinExistence type="predicted"/>
<accession>A0A150SCC1</accession>
<organism evidence="1 2">
    <name type="scientific">Sorangium cellulosum</name>
    <name type="common">Polyangium cellulosum</name>
    <dbReference type="NCBI Taxonomy" id="56"/>
    <lineage>
        <taxon>Bacteria</taxon>
        <taxon>Pseudomonadati</taxon>
        <taxon>Myxococcota</taxon>
        <taxon>Polyangia</taxon>
        <taxon>Polyangiales</taxon>
        <taxon>Polyangiaceae</taxon>
        <taxon>Sorangium</taxon>
    </lineage>
</organism>
<dbReference type="AlphaFoldDB" id="A0A150SCC1"/>
<dbReference type="EMBL" id="JEMC01001738">
    <property type="protein sequence ID" value="KYF94480.1"/>
    <property type="molecule type" value="Genomic_DNA"/>
</dbReference>